<accession>A0ABS9Z4H8</accession>
<proteinExistence type="predicted"/>
<feature type="signal peptide" evidence="1">
    <location>
        <begin position="1"/>
        <end position="22"/>
    </location>
</feature>
<gene>
    <name evidence="2" type="ORF">K2U94_05825</name>
</gene>
<dbReference type="RefSeq" id="WP_243066303.1">
    <property type="nucleotide sequence ID" value="NZ_JAIVFK010000040.1"/>
</dbReference>
<sequence>MVRLVTCAALMFLLGSAASCLAGPADDAQWPCAQAKTGPVSAAAVWTGPDIAKAGNWEDDQDAAELAHKLASRRTPLTDADGLIAAFAAKAGADKSARLTHVFAGVLDIINTERNRVISGIVRYARGQNRLAEKIRDEADKIGDQQEAKNLTAVETLKDAQSSLAWDKRIFEARSQSLTYVCETPMLLENRLFEIARKIQQRL</sequence>
<evidence type="ECO:0008006" key="4">
    <source>
        <dbReference type="Google" id="ProtNLM"/>
    </source>
</evidence>
<keyword evidence="1" id="KW-0732">Signal</keyword>
<keyword evidence="3" id="KW-1185">Reference proteome</keyword>
<dbReference type="PROSITE" id="PS51257">
    <property type="entry name" value="PROKAR_LIPOPROTEIN"/>
    <property type="match status" value="1"/>
</dbReference>
<feature type="chain" id="PRO_5046112918" description="Secreted protein" evidence="1">
    <location>
        <begin position="23"/>
        <end position="203"/>
    </location>
</feature>
<name>A0ABS9Z4H8_9HYPH</name>
<evidence type="ECO:0000256" key="1">
    <source>
        <dbReference type="SAM" id="SignalP"/>
    </source>
</evidence>
<dbReference type="Proteomes" id="UP001139104">
    <property type="component" value="Unassembled WGS sequence"/>
</dbReference>
<evidence type="ECO:0000313" key="3">
    <source>
        <dbReference type="Proteomes" id="UP001139104"/>
    </source>
</evidence>
<reference evidence="2" key="1">
    <citation type="journal article" date="2022" name="ISME J.">
        <title>Identification of active gaseous-alkane degraders at natural gas seeps.</title>
        <authorList>
            <person name="Farhan Ul Haque M."/>
            <person name="Hernandez M."/>
            <person name="Crombie A.T."/>
            <person name="Murrell J.C."/>
        </authorList>
    </citation>
    <scope>NUCLEOTIDE SEQUENCE</scope>
    <source>
        <strain evidence="2">PC2</strain>
    </source>
</reference>
<protein>
    <recommendedName>
        <fullName evidence="4">Secreted protein</fullName>
    </recommendedName>
</protein>
<comment type="caution">
    <text evidence="2">The sequence shown here is derived from an EMBL/GenBank/DDBJ whole genome shotgun (WGS) entry which is preliminary data.</text>
</comment>
<evidence type="ECO:0000313" key="2">
    <source>
        <dbReference type="EMBL" id="MCI4682280.1"/>
    </source>
</evidence>
<organism evidence="2 3">
    <name type="scientific">Candidatus Rhodoblastus alkanivorans</name>
    <dbReference type="NCBI Taxonomy" id="2954117"/>
    <lineage>
        <taxon>Bacteria</taxon>
        <taxon>Pseudomonadati</taxon>
        <taxon>Pseudomonadota</taxon>
        <taxon>Alphaproteobacteria</taxon>
        <taxon>Hyphomicrobiales</taxon>
        <taxon>Rhodoblastaceae</taxon>
        <taxon>Rhodoblastus</taxon>
    </lineage>
</organism>
<dbReference type="EMBL" id="JAIVFP010000001">
    <property type="protein sequence ID" value="MCI4682280.1"/>
    <property type="molecule type" value="Genomic_DNA"/>
</dbReference>